<keyword evidence="4" id="KW-1185">Reference proteome</keyword>
<evidence type="ECO:0000256" key="2">
    <source>
        <dbReference type="SAM" id="SignalP"/>
    </source>
</evidence>
<feature type="compositionally biased region" description="Gly residues" evidence="1">
    <location>
        <begin position="244"/>
        <end position="253"/>
    </location>
</feature>
<dbReference type="InterPro" id="IPR013783">
    <property type="entry name" value="Ig-like_fold"/>
</dbReference>
<feature type="signal peptide" evidence="2">
    <location>
        <begin position="1"/>
        <end position="26"/>
    </location>
</feature>
<feature type="chain" id="PRO_5024325711" evidence="2">
    <location>
        <begin position="27"/>
        <end position="674"/>
    </location>
</feature>
<reference evidence="3 4" key="1">
    <citation type="submission" date="2019-05" db="EMBL/GenBank/DDBJ databases">
        <title>Hymenobacter edaphi sp. nov., isolated from abandoned arsenic-contaminated farmland soil.</title>
        <authorList>
            <person name="Nie L."/>
        </authorList>
    </citation>
    <scope>NUCLEOTIDE SEQUENCE [LARGE SCALE GENOMIC DNA]</scope>
    <source>
        <strain evidence="3 4">1-3-3-8</strain>
    </source>
</reference>
<name>A0A5R8WRR7_9BACT</name>
<evidence type="ECO:0000313" key="4">
    <source>
        <dbReference type="Proteomes" id="UP000305517"/>
    </source>
</evidence>
<dbReference type="Proteomes" id="UP000305517">
    <property type="component" value="Unassembled WGS sequence"/>
</dbReference>
<dbReference type="RefSeq" id="WP_138076302.1">
    <property type="nucleotide sequence ID" value="NZ_VAJM01000003.1"/>
</dbReference>
<gene>
    <name evidence="3" type="ORF">FDY95_07540</name>
</gene>
<dbReference type="EMBL" id="VAJM01000003">
    <property type="protein sequence ID" value="TLM93880.1"/>
    <property type="molecule type" value="Genomic_DNA"/>
</dbReference>
<proteinExistence type="predicted"/>
<comment type="caution">
    <text evidence="3">The sequence shown here is derived from an EMBL/GenBank/DDBJ whole genome shotgun (WGS) entry which is preliminary data.</text>
</comment>
<keyword evidence="2" id="KW-0732">Signal</keyword>
<dbReference type="OrthoDB" id="5496215at2"/>
<protein>
    <submittedName>
        <fullName evidence="3">T9SS type A sorting domain-containing protein</fullName>
    </submittedName>
</protein>
<sequence length="674" mass="65214">MTPLRRSISPLLLTAASLVALTTAHAQAGKNGALTVGTANVVVNQYTALGANAAAGSTAVSVASAAGLSAGDLVLLIQMQGALINNSNTASYGDIVNLRNAGNYELAVVQAVSGTTLSLSQPLARAYTANDGAQVVRIPRYTTVTVSSGGSITGQAWNGSSGGVVALEAQGSITVNGSITATGLGFRGGAFVNNGVDNNANYLGSGNTGGEKGEGVAGYGNSYAGGSRGRGAAANGGGGGNSVNSGGGGGANGGNPAVWTGTGRPNTSTPGWATAWNLEGAGFASSGSTGGGRGGYGVSDNDLDALSVGPGQGSWGPYSRPNTGGIGGRPLSYDAGRLFLGGGGGSGDGNTAVAGVGGNGGGLIYLLGAVIGGSGSVVADGAAGATSNGGSSFADGAGGGGAGGAVVLAAGTVSVAASANGGSGGNTVNTVIKAYGPGGGGGAGYIGVTGGADLTGFSYSLSGGRGGVSTSPGLAEFPPNGATDGGVNTLVFRTSGTAAPLPVSWAHFDAAYAAGRVLLRWTTAQEKDNAYFQAERSLDGRTFVACGARVAGAGHSTSARRYTASDAQPPAGTVYYRVRQVDTNGESATTAAVAVHCGTSILAAYPNPVRRGELLRTALPAGSAVQLFDLLGRRVATPTAAADGGRAIDTHRLPAGQYWLRVAGGKPLRIVVQD</sequence>
<accession>A0A5R8WRR7</accession>
<dbReference type="InterPro" id="IPR026444">
    <property type="entry name" value="Secre_tail"/>
</dbReference>
<dbReference type="Gene3D" id="2.60.40.10">
    <property type="entry name" value="Immunoglobulins"/>
    <property type="match status" value="1"/>
</dbReference>
<feature type="region of interest" description="Disordered" evidence="1">
    <location>
        <begin position="244"/>
        <end position="269"/>
    </location>
</feature>
<evidence type="ECO:0000256" key="1">
    <source>
        <dbReference type="SAM" id="MobiDB-lite"/>
    </source>
</evidence>
<organism evidence="3 4">
    <name type="scientific">Hymenobacter jeollabukensis</name>
    <dbReference type="NCBI Taxonomy" id="2025313"/>
    <lineage>
        <taxon>Bacteria</taxon>
        <taxon>Pseudomonadati</taxon>
        <taxon>Bacteroidota</taxon>
        <taxon>Cytophagia</taxon>
        <taxon>Cytophagales</taxon>
        <taxon>Hymenobacteraceae</taxon>
        <taxon>Hymenobacter</taxon>
    </lineage>
</organism>
<dbReference type="AlphaFoldDB" id="A0A5R8WRR7"/>
<dbReference type="NCBIfam" id="TIGR04183">
    <property type="entry name" value="Por_Secre_tail"/>
    <property type="match status" value="1"/>
</dbReference>
<evidence type="ECO:0000313" key="3">
    <source>
        <dbReference type="EMBL" id="TLM93880.1"/>
    </source>
</evidence>